<dbReference type="GO" id="GO:0030150">
    <property type="term" value="P:protein import into mitochondrial matrix"/>
    <property type="evidence" value="ECO:0007669"/>
    <property type="project" value="TreeGrafter"/>
</dbReference>
<dbReference type="GO" id="GO:0050821">
    <property type="term" value="P:protein stabilization"/>
    <property type="evidence" value="ECO:0007669"/>
    <property type="project" value="TreeGrafter"/>
</dbReference>
<organism evidence="7 8">
    <name type="scientific">Candida viswanathii</name>
    <dbReference type="NCBI Taxonomy" id="5486"/>
    <lineage>
        <taxon>Eukaryota</taxon>
        <taxon>Fungi</taxon>
        <taxon>Dikarya</taxon>
        <taxon>Ascomycota</taxon>
        <taxon>Saccharomycotina</taxon>
        <taxon>Pichiomycetes</taxon>
        <taxon>Debaryomycetaceae</taxon>
        <taxon>Candida/Lodderomyces clade</taxon>
        <taxon>Candida</taxon>
    </lineage>
</organism>
<dbReference type="OrthoDB" id="512667at2759"/>
<dbReference type="AlphaFoldDB" id="A0A367YHG5"/>
<dbReference type="InterPro" id="IPR024158">
    <property type="entry name" value="Mt_import_TIM15"/>
</dbReference>
<dbReference type="Proteomes" id="UP000253472">
    <property type="component" value="Unassembled WGS sequence"/>
</dbReference>
<keyword evidence="2 4" id="KW-0863">Zinc-finger</keyword>
<evidence type="ECO:0000313" key="7">
    <source>
        <dbReference type="EMBL" id="RCK65288.1"/>
    </source>
</evidence>
<dbReference type="GO" id="GO:0051087">
    <property type="term" value="F:protein-folding chaperone binding"/>
    <property type="evidence" value="ECO:0007669"/>
    <property type="project" value="TreeGrafter"/>
</dbReference>
<evidence type="ECO:0000313" key="8">
    <source>
        <dbReference type="Proteomes" id="UP000253472"/>
    </source>
</evidence>
<sequence length="171" mass="19130">MISRVLRNARAGLPSRLALKATTASVLSHHFNFPLGHASSSPIFKRSQSSATLPNKLEGELLLQFTCNVCNNRSSHHISKQAYDHGTVLVQCPSCKSRHLIADNLGFMEYNKKFNLQNYLNSKGESIETNPNVVEFNDLPPELKDTLQEINDDGPPPEHELDLPKPEENKK</sequence>
<dbReference type="PANTHER" id="PTHR20922">
    <property type="entry name" value="DNL-TYPE ZINC FINGER PROTEIN"/>
    <property type="match status" value="1"/>
</dbReference>
<evidence type="ECO:0000256" key="1">
    <source>
        <dbReference type="ARBA" id="ARBA00022723"/>
    </source>
</evidence>
<feature type="region of interest" description="Disordered" evidence="5">
    <location>
        <begin position="145"/>
        <end position="171"/>
    </location>
</feature>
<dbReference type="GO" id="GO:0006457">
    <property type="term" value="P:protein folding"/>
    <property type="evidence" value="ECO:0007669"/>
    <property type="project" value="TreeGrafter"/>
</dbReference>
<dbReference type="EMBL" id="QLNQ01000020">
    <property type="protein sequence ID" value="RCK65288.1"/>
    <property type="molecule type" value="Genomic_DNA"/>
</dbReference>
<keyword evidence="8" id="KW-1185">Reference proteome</keyword>
<feature type="domain" description="DNL-type" evidence="6">
    <location>
        <begin position="56"/>
        <end position="152"/>
    </location>
</feature>
<dbReference type="Pfam" id="PF05180">
    <property type="entry name" value="zf-DNL"/>
    <property type="match status" value="1"/>
</dbReference>
<dbReference type="PANTHER" id="PTHR20922:SF13">
    <property type="entry name" value="DNL-TYPE ZINC FINGER PROTEIN"/>
    <property type="match status" value="1"/>
</dbReference>
<proteinExistence type="predicted"/>
<keyword evidence="1" id="KW-0479">Metal-binding</keyword>
<evidence type="ECO:0000256" key="3">
    <source>
        <dbReference type="ARBA" id="ARBA00022833"/>
    </source>
</evidence>
<evidence type="ECO:0000256" key="4">
    <source>
        <dbReference type="PROSITE-ProRule" id="PRU00834"/>
    </source>
</evidence>
<dbReference type="STRING" id="5486.A0A367YHG5"/>
<feature type="compositionally biased region" description="Basic and acidic residues" evidence="5">
    <location>
        <begin position="156"/>
        <end position="171"/>
    </location>
</feature>
<comment type="caution">
    <text evidence="7">The sequence shown here is derived from an EMBL/GenBank/DDBJ whole genome shotgun (WGS) entry which is preliminary data.</text>
</comment>
<dbReference type="GO" id="GO:0005739">
    <property type="term" value="C:mitochondrion"/>
    <property type="evidence" value="ECO:0007669"/>
    <property type="project" value="TreeGrafter"/>
</dbReference>
<keyword evidence="3" id="KW-0862">Zinc</keyword>
<evidence type="ECO:0000259" key="6">
    <source>
        <dbReference type="PROSITE" id="PS51501"/>
    </source>
</evidence>
<dbReference type="PROSITE" id="PS51501">
    <property type="entry name" value="ZF_DNL"/>
    <property type="match status" value="1"/>
</dbReference>
<accession>A0A367YHG5</accession>
<dbReference type="InterPro" id="IPR007853">
    <property type="entry name" value="Znf_DNL-typ"/>
</dbReference>
<evidence type="ECO:0000256" key="2">
    <source>
        <dbReference type="ARBA" id="ARBA00022771"/>
    </source>
</evidence>
<protein>
    <submittedName>
        <fullName evidence="7">Mitochondrial protein import protein ZIM17</fullName>
    </submittedName>
</protein>
<evidence type="ECO:0000256" key="5">
    <source>
        <dbReference type="SAM" id="MobiDB-lite"/>
    </source>
</evidence>
<gene>
    <name evidence="7" type="primary">ZIM17</name>
    <name evidence="7" type="ORF">Cantr_01421</name>
</gene>
<dbReference type="GO" id="GO:0008270">
    <property type="term" value="F:zinc ion binding"/>
    <property type="evidence" value="ECO:0007669"/>
    <property type="project" value="UniProtKB-KW"/>
</dbReference>
<reference evidence="7 8" key="1">
    <citation type="submission" date="2018-06" db="EMBL/GenBank/DDBJ databases">
        <title>Whole genome sequencing of Candida tropicalis (genome annotated by CSBL at Korea University).</title>
        <authorList>
            <person name="Ahn J."/>
        </authorList>
    </citation>
    <scope>NUCLEOTIDE SEQUENCE [LARGE SCALE GENOMIC DNA]</scope>
    <source>
        <strain evidence="7 8">ATCC 20962</strain>
    </source>
</reference>
<name>A0A367YHG5_9ASCO</name>